<evidence type="ECO:0000313" key="7">
    <source>
        <dbReference type="EMBL" id="OCL93115.1"/>
    </source>
</evidence>
<gene>
    <name evidence="7" type="ORF">AAX28_00657</name>
</gene>
<proteinExistence type="predicted"/>
<reference evidence="7 8" key="1">
    <citation type="submission" date="2015-05" db="EMBL/GenBank/DDBJ databases">
        <authorList>
            <person name="Rovetto F."/>
            <person name="Cocolin L."/>
            <person name="Illeghems K."/>
            <person name="Van Nieuwerburgh F."/>
            <person name="Houf K."/>
        </authorList>
    </citation>
    <scope>NUCLEOTIDE SEQUENCE [LARGE SCALE GENOMIC DNA]</scope>
    <source>
        <strain evidence="7 8">117434</strain>
    </source>
</reference>
<dbReference type="SUPFAM" id="SSF116734">
    <property type="entry name" value="DNA methylase specificity domain"/>
    <property type="match status" value="1"/>
</dbReference>
<dbReference type="PRINTS" id="PR00507">
    <property type="entry name" value="N12N6MTFRASE"/>
</dbReference>
<organism evidence="7 8">
    <name type="scientific">Arcobacter porcinus</name>
    <dbReference type="NCBI Taxonomy" id="1935204"/>
    <lineage>
        <taxon>Bacteria</taxon>
        <taxon>Pseudomonadati</taxon>
        <taxon>Campylobacterota</taxon>
        <taxon>Epsilonproteobacteria</taxon>
        <taxon>Campylobacterales</taxon>
        <taxon>Arcobacteraceae</taxon>
        <taxon>Arcobacter</taxon>
    </lineage>
</organism>
<dbReference type="InterPro" id="IPR050953">
    <property type="entry name" value="N4_N6_ade-DNA_methylase"/>
</dbReference>
<keyword evidence="3" id="KW-0808">Transferase</keyword>
<dbReference type="EC" id="2.1.1.72" evidence="1"/>
<accession>A0ABX2YDP6</accession>
<dbReference type="RefSeq" id="WP_066178756.1">
    <property type="nucleotide sequence ID" value="NZ_LDIR01000001.1"/>
</dbReference>
<dbReference type="PROSITE" id="PS00092">
    <property type="entry name" value="N6_MTASE"/>
    <property type="match status" value="1"/>
</dbReference>
<dbReference type="EMBL" id="LDIR01000001">
    <property type="protein sequence ID" value="OCL93115.1"/>
    <property type="molecule type" value="Genomic_DNA"/>
</dbReference>
<evidence type="ECO:0000256" key="5">
    <source>
        <dbReference type="ARBA" id="ARBA00047942"/>
    </source>
</evidence>
<sequence>MFQNSVLKTFKDDEKLVAQRWAFYQNYKSKVEAIKEFKEEEYQDGFLKDIFENCLGYTLKTTNPSSFNLEREKKNETDSKKADAVIYINDEIMGVIELKAQDTKNLDKVQQQAFYYLSQHSKSKYVIISNFDELRFYIEKSTSYESFSLFNLSYEEFSKLHLILAYENIKDEKALKIREKSNLFEQNISKNLYKDFSNFRTLLFDNLVKNNLENETLVSSDSNLLPDKSQLLRLTQKLCDRIIFILFAEDRALLRTNMIKEIRDEFINQKFTNYSLYDIYKFYFDAINKGNERLDIPQYNGGLFAVDELLDSLIIDDFILDENVQILSNYDFASEISVNILGHIFEQSLTDLEELQANIENIDFDKTKSKRKKDGVFYTPEYITRYIVENTLGKMCSEKREELQIGNGILTPSNPKKLTKQEQQTKDNLQEYKNWLLNLKILDPACGSGAFLNQALEYLISEHKNLQNDLALMGDLFASYMVEEEILENNLYGVDINEDAVEIAKLSLWLRTAKRGRPLTKLADKIVCANSLLNMPFSENSFDVVIGNPPYGAKMINNEEKNYEIKSKESAILFMQLSLRLLKENGLHSFIIPKPFIYSSTWEDIKNKFKDEIKILIDCGKAWQEVKLEQIIYVLRKANYYKSYKNFYTKNDEFIFVENIDKKYCNEFGFLLNSVNNEEINIALKIKKDKTDLLEISTESNRGGMFQKDVKENGEIKVLGGVNVQRYEIRDIKGFVDKNLSLTSNSYFRENSILVQRLIAHILYPKDHIKISGTVETTKQNFVLVDTVFQISLNNKYFNKFILSILHSKIMNWYVYRFIFAKAVRTFQFSNDVLKKIPIPKIDEESQKPFIKLVDEILEAKQKIKDYKPLLDEAIKNNNFDREIALKKELENLENICTTNEKTIDQMVYKLYDLTPDEIKIVEGA</sequence>
<evidence type="ECO:0000259" key="6">
    <source>
        <dbReference type="Pfam" id="PF07669"/>
    </source>
</evidence>
<protein>
    <recommendedName>
        <fullName evidence="1">site-specific DNA-methyltransferase (adenine-specific)</fullName>
        <ecNumber evidence="1">2.1.1.72</ecNumber>
    </recommendedName>
</protein>
<dbReference type="CDD" id="cd02440">
    <property type="entry name" value="AdoMet_MTases"/>
    <property type="match status" value="1"/>
</dbReference>
<keyword evidence="7" id="KW-0378">Hydrolase</keyword>
<dbReference type="Pfam" id="PF07669">
    <property type="entry name" value="Eco57I"/>
    <property type="match status" value="1"/>
</dbReference>
<keyword evidence="4" id="KW-0949">S-adenosyl-L-methionine</keyword>
<dbReference type="GO" id="GO:0009036">
    <property type="term" value="F:type II site-specific deoxyribonuclease activity"/>
    <property type="evidence" value="ECO:0007669"/>
    <property type="project" value="UniProtKB-EC"/>
</dbReference>
<evidence type="ECO:0000256" key="1">
    <source>
        <dbReference type="ARBA" id="ARBA00011900"/>
    </source>
</evidence>
<dbReference type="PANTHER" id="PTHR33841">
    <property type="entry name" value="DNA METHYLTRANSFERASE YEEA-RELATED"/>
    <property type="match status" value="1"/>
</dbReference>
<dbReference type="InterPro" id="IPR029063">
    <property type="entry name" value="SAM-dependent_MTases_sf"/>
</dbReference>
<keyword evidence="8" id="KW-1185">Reference proteome</keyword>
<evidence type="ECO:0000313" key="8">
    <source>
        <dbReference type="Proteomes" id="UP000093159"/>
    </source>
</evidence>
<evidence type="ECO:0000256" key="2">
    <source>
        <dbReference type="ARBA" id="ARBA00022603"/>
    </source>
</evidence>
<dbReference type="Proteomes" id="UP000093159">
    <property type="component" value="Unassembled WGS sequence"/>
</dbReference>
<dbReference type="PANTHER" id="PTHR33841:SF1">
    <property type="entry name" value="DNA METHYLTRANSFERASE A"/>
    <property type="match status" value="1"/>
</dbReference>
<dbReference type="Gene3D" id="3.40.50.150">
    <property type="entry name" value="Vaccinia Virus protein VP39"/>
    <property type="match status" value="1"/>
</dbReference>
<feature type="domain" description="Type II methyltransferase M.TaqI-like" evidence="6">
    <location>
        <begin position="489"/>
        <end position="618"/>
    </location>
</feature>
<comment type="catalytic activity">
    <reaction evidence="5">
        <text>a 2'-deoxyadenosine in DNA + S-adenosyl-L-methionine = an N(6)-methyl-2'-deoxyadenosine in DNA + S-adenosyl-L-homocysteine + H(+)</text>
        <dbReference type="Rhea" id="RHEA:15197"/>
        <dbReference type="Rhea" id="RHEA-COMP:12418"/>
        <dbReference type="Rhea" id="RHEA-COMP:12419"/>
        <dbReference type="ChEBI" id="CHEBI:15378"/>
        <dbReference type="ChEBI" id="CHEBI:57856"/>
        <dbReference type="ChEBI" id="CHEBI:59789"/>
        <dbReference type="ChEBI" id="CHEBI:90615"/>
        <dbReference type="ChEBI" id="CHEBI:90616"/>
        <dbReference type="EC" id="2.1.1.72"/>
    </reaction>
</comment>
<dbReference type="SUPFAM" id="SSF53335">
    <property type="entry name" value="S-adenosyl-L-methionine-dependent methyltransferases"/>
    <property type="match status" value="1"/>
</dbReference>
<name>A0ABX2YDP6_9BACT</name>
<evidence type="ECO:0000256" key="4">
    <source>
        <dbReference type="ARBA" id="ARBA00022691"/>
    </source>
</evidence>
<comment type="caution">
    <text evidence="7">The sequence shown here is derived from an EMBL/GenBank/DDBJ whole genome shotgun (WGS) entry which is preliminary data.</text>
</comment>
<keyword evidence="2" id="KW-0489">Methyltransferase</keyword>
<evidence type="ECO:0000256" key="3">
    <source>
        <dbReference type="ARBA" id="ARBA00022679"/>
    </source>
</evidence>
<dbReference type="InterPro" id="IPR011639">
    <property type="entry name" value="MethylTrfase_TaqI-like_dom"/>
</dbReference>
<dbReference type="InterPro" id="IPR002052">
    <property type="entry name" value="DNA_methylase_N6_adenine_CS"/>
</dbReference>